<dbReference type="AlphaFoldDB" id="A0A4U6DB65"/>
<dbReference type="GO" id="GO:0000155">
    <property type="term" value="F:phosphorelay sensor kinase activity"/>
    <property type="evidence" value="ECO:0007669"/>
    <property type="project" value="InterPro"/>
</dbReference>
<dbReference type="InterPro" id="IPR010559">
    <property type="entry name" value="Sig_transdc_His_kin_internal"/>
</dbReference>
<dbReference type="RefSeq" id="WP_137337995.1">
    <property type="nucleotide sequence ID" value="NZ_BSQH01000001.1"/>
</dbReference>
<feature type="transmembrane region" description="Helical" evidence="2">
    <location>
        <begin position="40"/>
        <end position="60"/>
    </location>
</feature>
<keyword evidence="5" id="KW-1185">Reference proteome</keyword>
<sequence length="346" mass="39867">MERLERLIGKLISSGFWVHILFCAVFIFVFAISVLLSGNQGIACAAMLTCLFVLLCTYTGRWCGKFWLSRGMYVSFLQKSLLSILILSLTGAVGAGYLYKGNIFKYFVQYLTFSFPLVVLFTFFGVAIAFARNSLLKQVNEAQLLRQQKESELRLLLSQLSPHFLFNTLNNIYGISLTQHQRVPALLLKLSELLRYSVYETREPFIPLQNELLYIHNYIEFEKIQTGDRLVLKAEIQEILDINLQIAPMLLIVFVENAFKHSKITRNSKIFISINLSVKHDWIYFKVENSYDLARQQQTKPTESSGVGLNHTLKRLKLIYGKDCNYNVFQENGIYHVELSLNANRI</sequence>
<dbReference type="Proteomes" id="UP000304900">
    <property type="component" value="Unassembled WGS sequence"/>
</dbReference>
<keyword evidence="1" id="KW-0175">Coiled coil</keyword>
<feature type="domain" description="Signal transduction histidine kinase internal region" evidence="3">
    <location>
        <begin position="152"/>
        <end position="230"/>
    </location>
</feature>
<evidence type="ECO:0000256" key="1">
    <source>
        <dbReference type="SAM" id="Coils"/>
    </source>
</evidence>
<feature type="transmembrane region" description="Helical" evidence="2">
    <location>
        <begin position="81"/>
        <end position="99"/>
    </location>
</feature>
<feature type="transmembrane region" description="Helical" evidence="2">
    <location>
        <begin position="111"/>
        <end position="131"/>
    </location>
</feature>
<name>A0A4U6DB65_9BACT</name>
<dbReference type="OrthoDB" id="9792992at2"/>
<dbReference type="PANTHER" id="PTHR34220:SF7">
    <property type="entry name" value="SENSOR HISTIDINE KINASE YPDA"/>
    <property type="match status" value="1"/>
</dbReference>
<dbReference type="InterPro" id="IPR050640">
    <property type="entry name" value="Bact_2-comp_sensor_kinase"/>
</dbReference>
<organism evidence="4 5">
    <name type="scientific">Dyadobacter frigoris</name>
    <dbReference type="NCBI Taxonomy" id="2576211"/>
    <lineage>
        <taxon>Bacteria</taxon>
        <taxon>Pseudomonadati</taxon>
        <taxon>Bacteroidota</taxon>
        <taxon>Cytophagia</taxon>
        <taxon>Cytophagales</taxon>
        <taxon>Spirosomataceae</taxon>
        <taxon>Dyadobacter</taxon>
    </lineage>
</organism>
<comment type="caution">
    <text evidence="4">The sequence shown here is derived from an EMBL/GenBank/DDBJ whole genome shotgun (WGS) entry which is preliminary data.</text>
</comment>
<feature type="coiled-coil region" evidence="1">
    <location>
        <begin position="132"/>
        <end position="159"/>
    </location>
</feature>
<dbReference type="PANTHER" id="PTHR34220">
    <property type="entry name" value="SENSOR HISTIDINE KINASE YPDA"/>
    <property type="match status" value="1"/>
</dbReference>
<protein>
    <recommendedName>
        <fullName evidence="3">Signal transduction histidine kinase internal region domain-containing protein</fullName>
    </recommendedName>
</protein>
<feature type="transmembrane region" description="Helical" evidence="2">
    <location>
        <begin position="12"/>
        <end position="34"/>
    </location>
</feature>
<accession>A0A4U6DB65</accession>
<dbReference type="Pfam" id="PF06580">
    <property type="entry name" value="His_kinase"/>
    <property type="match status" value="1"/>
</dbReference>
<proteinExistence type="predicted"/>
<dbReference type="GO" id="GO:0016020">
    <property type="term" value="C:membrane"/>
    <property type="evidence" value="ECO:0007669"/>
    <property type="project" value="InterPro"/>
</dbReference>
<evidence type="ECO:0000259" key="3">
    <source>
        <dbReference type="Pfam" id="PF06580"/>
    </source>
</evidence>
<gene>
    <name evidence="4" type="ORF">FDK13_00370</name>
</gene>
<evidence type="ECO:0000313" key="5">
    <source>
        <dbReference type="Proteomes" id="UP000304900"/>
    </source>
</evidence>
<dbReference type="EMBL" id="SZVO01000001">
    <property type="protein sequence ID" value="TKT93701.1"/>
    <property type="molecule type" value="Genomic_DNA"/>
</dbReference>
<keyword evidence="2" id="KW-1133">Transmembrane helix</keyword>
<evidence type="ECO:0000313" key="4">
    <source>
        <dbReference type="EMBL" id="TKT93701.1"/>
    </source>
</evidence>
<keyword evidence="2" id="KW-0812">Transmembrane</keyword>
<reference evidence="4 5" key="1">
    <citation type="submission" date="2019-05" db="EMBL/GenBank/DDBJ databases">
        <title>Dyadobacter AR-3-8 sp. nov., isolated from arctic soil.</title>
        <authorList>
            <person name="Chaudhary D.K."/>
        </authorList>
    </citation>
    <scope>NUCLEOTIDE SEQUENCE [LARGE SCALE GENOMIC DNA]</scope>
    <source>
        <strain evidence="4 5">AR-3-8</strain>
    </source>
</reference>
<evidence type="ECO:0000256" key="2">
    <source>
        <dbReference type="SAM" id="Phobius"/>
    </source>
</evidence>
<keyword evidence="2" id="KW-0472">Membrane</keyword>